<protein>
    <submittedName>
        <fullName evidence="2">Uncharacterized protein</fullName>
    </submittedName>
</protein>
<accession>A0AAQ3WRI5</accession>
<organism evidence="2 3">
    <name type="scientific">Paspalum notatum var. saurae</name>
    <dbReference type="NCBI Taxonomy" id="547442"/>
    <lineage>
        <taxon>Eukaryota</taxon>
        <taxon>Viridiplantae</taxon>
        <taxon>Streptophyta</taxon>
        <taxon>Embryophyta</taxon>
        <taxon>Tracheophyta</taxon>
        <taxon>Spermatophyta</taxon>
        <taxon>Magnoliopsida</taxon>
        <taxon>Liliopsida</taxon>
        <taxon>Poales</taxon>
        <taxon>Poaceae</taxon>
        <taxon>PACMAD clade</taxon>
        <taxon>Panicoideae</taxon>
        <taxon>Andropogonodae</taxon>
        <taxon>Paspaleae</taxon>
        <taxon>Paspalinae</taxon>
        <taxon>Paspalum</taxon>
    </lineage>
</organism>
<feature type="region of interest" description="Disordered" evidence="1">
    <location>
        <begin position="1"/>
        <end position="52"/>
    </location>
</feature>
<evidence type="ECO:0000313" key="2">
    <source>
        <dbReference type="EMBL" id="WVZ70766.1"/>
    </source>
</evidence>
<reference evidence="2 3" key="1">
    <citation type="submission" date="2024-02" db="EMBL/GenBank/DDBJ databases">
        <title>High-quality chromosome-scale genome assembly of Pensacola bahiagrass (Paspalum notatum Flugge var. saurae).</title>
        <authorList>
            <person name="Vega J.M."/>
            <person name="Podio M."/>
            <person name="Orjuela J."/>
            <person name="Siena L.A."/>
            <person name="Pessino S.C."/>
            <person name="Combes M.C."/>
            <person name="Mariac C."/>
            <person name="Albertini E."/>
            <person name="Pupilli F."/>
            <person name="Ortiz J.P.A."/>
            <person name="Leblanc O."/>
        </authorList>
    </citation>
    <scope>NUCLEOTIDE SEQUENCE [LARGE SCALE GENOMIC DNA]</scope>
    <source>
        <strain evidence="2">R1</strain>
        <tissue evidence="2">Leaf</tissue>
    </source>
</reference>
<evidence type="ECO:0000256" key="1">
    <source>
        <dbReference type="SAM" id="MobiDB-lite"/>
    </source>
</evidence>
<feature type="compositionally biased region" description="Basic and acidic residues" evidence="1">
    <location>
        <begin position="18"/>
        <end position="29"/>
    </location>
</feature>
<evidence type="ECO:0000313" key="3">
    <source>
        <dbReference type="Proteomes" id="UP001341281"/>
    </source>
</evidence>
<dbReference type="EMBL" id="CP144748">
    <property type="protein sequence ID" value="WVZ70766.1"/>
    <property type="molecule type" value="Genomic_DNA"/>
</dbReference>
<sequence length="132" mass="15213">MKESCLDNHSLKSHLKRSLPDLEGRDPEMLTRLASSVEDEAQSEDEPEVTMEDTRILLEKSRVRVNKIYEHFNKFLEVIKQLYIHMPLVDALQVPTYAKYFKDILANKKEMPSECVKLTTECSAAIMDAPLT</sequence>
<feature type="compositionally biased region" description="Basic and acidic residues" evidence="1">
    <location>
        <begin position="1"/>
        <end position="10"/>
    </location>
</feature>
<gene>
    <name evidence="2" type="ORF">U9M48_019408</name>
</gene>
<name>A0AAQ3WRI5_PASNO</name>
<dbReference type="AlphaFoldDB" id="A0AAQ3WRI5"/>
<feature type="compositionally biased region" description="Acidic residues" evidence="1">
    <location>
        <begin position="37"/>
        <end position="51"/>
    </location>
</feature>
<proteinExistence type="predicted"/>
<keyword evidence="3" id="KW-1185">Reference proteome</keyword>
<dbReference type="Proteomes" id="UP001341281">
    <property type="component" value="Chromosome 04"/>
</dbReference>